<evidence type="ECO:0000313" key="2">
    <source>
        <dbReference type="EMBL" id="CAF4454194.1"/>
    </source>
</evidence>
<evidence type="ECO:0000313" key="3">
    <source>
        <dbReference type="Proteomes" id="UP000663881"/>
    </source>
</evidence>
<dbReference type="Proteomes" id="UP000663881">
    <property type="component" value="Unassembled WGS sequence"/>
</dbReference>
<evidence type="ECO:0000259" key="1">
    <source>
        <dbReference type="PROSITE" id="PS50021"/>
    </source>
</evidence>
<dbReference type="GO" id="GO:0051015">
    <property type="term" value="F:actin filament binding"/>
    <property type="evidence" value="ECO:0007669"/>
    <property type="project" value="TreeGrafter"/>
</dbReference>
<dbReference type="GO" id="GO:0015629">
    <property type="term" value="C:actin cytoskeleton"/>
    <property type="evidence" value="ECO:0007669"/>
    <property type="project" value="TreeGrafter"/>
</dbReference>
<dbReference type="GO" id="GO:0031032">
    <property type="term" value="P:actomyosin structure organization"/>
    <property type="evidence" value="ECO:0007669"/>
    <property type="project" value="InterPro"/>
</dbReference>
<protein>
    <recommendedName>
        <fullName evidence="1">Calponin-homology (CH) domain-containing protein</fullName>
    </recommendedName>
</protein>
<organism evidence="2 3">
    <name type="scientific">Adineta steineri</name>
    <dbReference type="NCBI Taxonomy" id="433720"/>
    <lineage>
        <taxon>Eukaryota</taxon>
        <taxon>Metazoa</taxon>
        <taxon>Spiralia</taxon>
        <taxon>Gnathifera</taxon>
        <taxon>Rotifera</taxon>
        <taxon>Eurotatoria</taxon>
        <taxon>Bdelloidea</taxon>
        <taxon>Adinetida</taxon>
        <taxon>Adinetidae</taxon>
        <taxon>Adineta</taxon>
    </lineage>
</organism>
<sequence length="78" mass="8472">IAGKRSGDLDREAQQWIEEVTGEKFPSGSYEDALKDGILLCKLINKLQPGSVGKICTSGGGFKLRENVSAFRTCLLLN</sequence>
<dbReference type="PROSITE" id="PS50021">
    <property type="entry name" value="CH"/>
    <property type="match status" value="1"/>
</dbReference>
<dbReference type="AlphaFoldDB" id="A0A820SCP7"/>
<dbReference type="Gene3D" id="1.10.418.10">
    <property type="entry name" value="Calponin-like domain"/>
    <property type="match status" value="1"/>
</dbReference>
<comment type="caution">
    <text evidence="2">The sequence shown here is derived from an EMBL/GenBank/DDBJ whole genome shotgun (WGS) entry which is preliminary data.</text>
</comment>
<dbReference type="InterPro" id="IPR003096">
    <property type="entry name" value="SM22_calponin"/>
</dbReference>
<dbReference type="EMBL" id="CAJOAY010035936">
    <property type="protein sequence ID" value="CAF4454194.1"/>
    <property type="molecule type" value="Genomic_DNA"/>
</dbReference>
<dbReference type="InterPro" id="IPR050606">
    <property type="entry name" value="Calponin-like"/>
</dbReference>
<reference evidence="2" key="1">
    <citation type="submission" date="2021-02" db="EMBL/GenBank/DDBJ databases">
        <authorList>
            <person name="Nowell W R."/>
        </authorList>
    </citation>
    <scope>NUCLEOTIDE SEQUENCE</scope>
</reference>
<dbReference type="PANTHER" id="PTHR47385:SF24">
    <property type="entry name" value="MUSCLE-SPECIFIC PROTEIN 20"/>
    <property type="match status" value="1"/>
</dbReference>
<name>A0A820SCP7_9BILA</name>
<feature type="non-terminal residue" evidence="2">
    <location>
        <position position="1"/>
    </location>
</feature>
<proteinExistence type="predicted"/>
<dbReference type="InterPro" id="IPR001997">
    <property type="entry name" value="Calponin/LIMCH1"/>
</dbReference>
<dbReference type="InterPro" id="IPR001715">
    <property type="entry name" value="CH_dom"/>
</dbReference>
<dbReference type="PRINTS" id="PR00888">
    <property type="entry name" value="SM22CALPONIN"/>
</dbReference>
<dbReference type="Pfam" id="PF00307">
    <property type="entry name" value="CH"/>
    <property type="match status" value="1"/>
</dbReference>
<dbReference type="PANTHER" id="PTHR47385">
    <property type="entry name" value="CALPONIN"/>
    <property type="match status" value="1"/>
</dbReference>
<accession>A0A820SCP7</accession>
<gene>
    <name evidence="2" type="ORF">OKA104_LOCUS54328</name>
</gene>
<dbReference type="PRINTS" id="PR00889">
    <property type="entry name" value="CALPONIN"/>
</dbReference>
<dbReference type="SUPFAM" id="SSF47576">
    <property type="entry name" value="Calponin-homology domain, CH-domain"/>
    <property type="match status" value="1"/>
</dbReference>
<feature type="domain" description="Calponin-homology (CH)" evidence="1">
    <location>
        <begin position="7"/>
        <end position="78"/>
    </location>
</feature>
<dbReference type="GO" id="GO:0007015">
    <property type="term" value="P:actin filament organization"/>
    <property type="evidence" value="ECO:0007669"/>
    <property type="project" value="TreeGrafter"/>
</dbReference>
<dbReference type="InterPro" id="IPR036872">
    <property type="entry name" value="CH_dom_sf"/>
</dbReference>